<sequence length="113" mass="13769">MKNRWNVLYYGGYVFRQLGTTNHLQKYIIVTAVLFVHRYAIMSHREPRDDEEEEEENNICPRQKMFHYPFNPNIPTKKKKKKKENFLYSVVLLFGIWQLLSVLIRNKLYLVFQ</sequence>
<proteinExistence type="predicted"/>
<dbReference type="InParanoid" id="A0A3P7DRJ1"/>
<evidence type="ECO:0000256" key="1">
    <source>
        <dbReference type="SAM" id="Phobius"/>
    </source>
</evidence>
<dbReference type="Proteomes" id="UP000270924">
    <property type="component" value="Unassembled WGS sequence"/>
</dbReference>
<dbReference type="EMBL" id="UYWW01003277">
    <property type="protein sequence ID" value="VDM12610.1"/>
    <property type="molecule type" value="Genomic_DNA"/>
</dbReference>
<reference evidence="2 3" key="1">
    <citation type="submission" date="2018-11" db="EMBL/GenBank/DDBJ databases">
        <authorList>
            <consortium name="Pathogen Informatics"/>
        </authorList>
    </citation>
    <scope>NUCLEOTIDE SEQUENCE [LARGE SCALE GENOMIC DNA]</scope>
</reference>
<feature type="transmembrane region" description="Helical" evidence="1">
    <location>
        <begin position="86"/>
        <end position="104"/>
    </location>
</feature>
<evidence type="ECO:0000313" key="3">
    <source>
        <dbReference type="Proteomes" id="UP000270924"/>
    </source>
</evidence>
<keyword evidence="1" id="KW-0812">Transmembrane</keyword>
<gene>
    <name evidence="2" type="ORF">WBA_LOCUS5996</name>
</gene>
<name>A0A3P7DRJ1_WUCBA</name>
<protein>
    <submittedName>
        <fullName evidence="2">Uncharacterized protein</fullName>
    </submittedName>
</protein>
<organism evidence="2 3">
    <name type="scientific">Wuchereria bancrofti</name>
    <dbReference type="NCBI Taxonomy" id="6293"/>
    <lineage>
        <taxon>Eukaryota</taxon>
        <taxon>Metazoa</taxon>
        <taxon>Ecdysozoa</taxon>
        <taxon>Nematoda</taxon>
        <taxon>Chromadorea</taxon>
        <taxon>Rhabditida</taxon>
        <taxon>Spirurina</taxon>
        <taxon>Spiruromorpha</taxon>
        <taxon>Filarioidea</taxon>
        <taxon>Onchocercidae</taxon>
        <taxon>Wuchereria</taxon>
    </lineage>
</organism>
<accession>A0A3P7DRJ1</accession>
<keyword evidence="1" id="KW-1133">Transmembrane helix</keyword>
<dbReference type="AlphaFoldDB" id="A0A3P7DRJ1"/>
<keyword evidence="3" id="KW-1185">Reference proteome</keyword>
<keyword evidence="1" id="KW-0472">Membrane</keyword>
<evidence type="ECO:0000313" key="2">
    <source>
        <dbReference type="EMBL" id="VDM12610.1"/>
    </source>
</evidence>